<dbReference type="PANTHER" id="PTHR24064">
    <property type="entry name" value="SOLUTE CARRIER FAMILY 22 MEMBER"/>
    <property type="match status" value="1"/>
</dbReference>
<proteinExistence type="predicted"/>
<organism evidence="7">
    <name type="scientific">Pundamilia nyererei</name>
    <dbReference type="NCBI Taxonomy" id="303518"/>
    <lineage>
        <taxon>Eukaryota</taxon>
        <taxon>Metazoa</taxon>
        <taxon>Chordata</taxon>
        <taxon>Craniata</taxon>
        <taxon>Vertebrata</taxon>
        <taxon>Euteleostomi</taxon>
        <taxon>Actinopterygii</taxon>
        <taxon>Neopterygii</taxon>
        <taxon>Teleostei</taxon>
        <taxon>Neoteleostei</taxon>
        <taxon>Acanthomorphata</taxon>
        <taxon>Ovalentaria</taxon>
        <taxon>Cichlomorphae</taxon>
        <taxon>Cichliformes</taxon>
        <taxon>Cichlidae</taxon>
        <taxon>African cichlids</taxon>
        <taxon>Pseudocrenilabrinae</taxon>
        <taxon>Haplochromini</taxon>
        <taxon>Pundamilia</taxon>
    </lineage>
</organism>
<evidence type="ECO:0000256" key="1">
    <source>
        <dbReference type="ARBA" id="ARBA00004141"/>
    </source>
</evidence>
<dbReference type="SUPFAM" id="SSF103473">
    <property type="entry name" value="MFS general substrate transporter"/>
    <property type="match status" value="1"/>
</dbReference>
<feature type="transmembrane region" description="Helical" evidence="6">
    <location>
        <begin position="207"/>
        <end position="228"/>
    </location>
</feature>
<evidence type="ECO:0000256" key="6">
    <source>
        <dbReference type="SAM" id="Phobius"/>
    </source>
</evidence>
<evidence type="ECO:0000313" key="7">
    <source>
        <dbReference type="Ensembl" id="ENSPNYP00000011147.1"/>
    </source>
</evidence>
<keyword evidence="4 6" id="KW-0472">Membrane</keyword>
<dbReference type="InterPro" id="IPR036259">
    <property type="entry name" value="MFS_trans_sf"/>
</dbReference>
<dbReference type="AlphaFoldDB" id="A0A3B4FKT9"/>
<name>A0A3B4FKT9_9CICH</name>
<protein>
    <submittedName>
        <fullName evidence="7">Solute carrier family 22 member 7-like</fullName>
    </submittedName>
</protein>
<dbReference type="GO" id="GO:0022857">
    <property type="term" value="F:transmembrane transporter activity"/>
    <property type="evidence" value="ECO:0007669"/>
    <property type="project" value="InterPro"/>
</dbReference>
<feature type="transmembrane region" description="Helical" evidence="6">
    <location>
        <begin position="69"/>
        <end position="92"/>
    </location>
</feature>
<dbReference type="Pfam" id="PF00083">
    <property type="entry name" value="Sugar_tr"/>
    <property type="match status" value="1"/>
</dbReference>
<evidence type="ECO:0000256" key="2">
    <source>
        <dbReference type="ARBA" id="ARBA00022692"/>
    </source>
</evidence>
<evidence type="ECO:0000256" key="3">
    <source>
        <dbReference type="ARBA" id="ARBA00022989"/>
    </source>
</evidence>
<dbReference type="InterPro" id="IPR005828">
    <property type="entry name" value="MFS_sugar_transport-like"/>
</dbReference>
<accession>A0A3B4FKT9</accession>
<dbReference type="Ensembl" id="ENSPNYT00000011416.1">
    <property type="protein sequence ID" value="ENSPNYP00000011147.1"/>
    <property type="gene ID" value="ENSPNYG00000008228.1"/>
</dbReference>
<feature type="region of interest" description="Disordered" evidence="5">
    <location>
        <begin position="353"/>
        <end position="377"/>
    </location>
</feature>
<feature type="transmembrane region" description="Helical" evidence="6">
    <location>
        <begin position="315"/>
        <end position="334"/>
    </location>
</feature>
<feature type="transmembrane region" description="Helical" evidence="6">
    <location>
        <begin position="240"/>
        <end position="259"/>
    </location>
</feature>
<dbReference type="Gene3D" id="1.20.1250.20">
    <property type="entry name" value="MFS general substrate transporter like domains"/>
    <property type="match status" value="1"/>
</dbReference>
<feature type="transmembrane region" description="Helical" evidence="6">
    <location>
        <begin position="178"/>
        <end position="195"/>
    </location>
</feature>
<keyword evidence="2 6" id="KW-0812">Transmembrane</keyword>
<feature type="transmembrane region" description="Helical" evidence="6">
    <location>
        <begin position="98"/>
        <end position="117"/>
    </location>
</feature>
<comment type="subcellular location">
    <subcellularLocation>
        <location evidence="1">Membrane</location>
        <topology evidence="1">Multi-pass membrane protein</topology>
    </subcellularLocation>
</comment>
<sequence>MFATMRFCTGLGLSGISISSYVLYDAHTGVVCSKSLFLSVTSISVIINKKKYIKFLHIGLEWVEIRHRTTVAVLMSLDWSVGCVILPGMAYLINDWRFLTAAVISPLFPAMLCWWWLPESARWLMSNGKTDDAHFYLSRCATVNGREDVLSTVILVEDENRKYSYLDLVKTPKMRRRALISGIVWFGVAFAYYGISLNISGFGVNIYLTQFIYGVIEIPAKGFVFFTVDKIGRRWNQAGMLILTGLLIFSMKSLTVGALGKMFSEGSFTIVFLYTTELYPTVMRQNGLGYCSFMARVGVAVSPLIMLLEDVWVNLPSFVFSLVALGSGLSASLLPETYNVRLPETIEDVEQTTRRSVSASDEKSPACAFLSVQSKSP</sequence>
<keyword evidence="3 6" id="KW-1133">Transmembrane helix</keyword>
<reference evidence="7" key="1">
    <citation type="submission" date="2023-09" db="UniProtKB">
        <authorList>
            <consortium name="Ensembl"/>
        </authorList>
    </citation>
    <scope>IDENTIFICATION</scope>
</reference>
<evidence type="ECO:0000256" key="5">
    <source>
        <dbReference type="SAM" id="MobiDB-lite"/>
    </source>
</evidence>
<dbReference type="GO" id="GO:0016020">
    <property type="term" value="C:membrane"/>
    <property type="evidence" value="ECO:0007669"/>
    <property type="project" value="UniProtKB-SubCell"/>
</dbReference>
<dbReference type="GeneTree" id="ENSGT00940000154922"/>
<evidence type="ECO:0000256" key="4">
    <source>
        <dbReference type="ARBA" id="ARBA00023136"/>
    </source>
</evidence>